<comment type="caution">
    <text evidence="1">The sequence shown here is derived from an EMBL/GenBank/DDBJ whole genome shotgun (WGS) entry which is preliminary data.</text>
</comment>
<name>A0A0F9I567_9ZZZZ</name>
<evidence type="ECO:0000313" key="1">
    <source>
        <dbReference type="EMBL" id="KKL88950.1"/>
    </source>
</evidence>
<proteinExistence type="predicted"/>
<organism evidence="1">
    <name type="scientific">marine sediment metagenome</name>
    <dbReference type="NCBI Taxonomy" id="412755"/>
    <lineage>
        <taxon>unclassified sequences</taxon>
        <taxon>metagenomes</taxon>
        <taxon>ecological metagenomes</taxon>
    </lineage>
</organism>
<dbReference type="AlphaFoldDB" id="A0A0F9I567"/>
<evidence type="ECO:0008006" key="2">
    <source>
        <dbReference type="Google" id="ProtNLM"/>
    </source>
</evidence>
<gene>
    <name evidence="1" type="ORF">LCGC14_1919610</name>
</gene>
<protein>
    <recommendedName>
        <fullName evidence="2">Zinc-ribbon domain-containing protein</fullName>
    </recommendedName>
</protein>
<sequence length="111" mass="13034">MEAYVIKNKKEEGYFRDRLYRNVPLNGARLFTTEDEAKRYSYDMLEDIGGETVRVEILLTSEIGRPRLVTKKHLYCVRSTYSCPYCDEAVLERESRYCPRCGMALEWSSSI</sequence>
<reference evidence="1" key="1">
    <citation type="journal article" date="2015" name="Nature">
        <title>Complex archaea that bridge the gap between prokaryotes and eukaryotes.</title>
        <authorList>
            <person name="Spang A."/>
            <person name="Saw J.H."/>
            <person name="Jorgensen S.L."/>
            <person name="Zaremba-Niedzwiedzka K."/>
            <person name="Martijn J."/>
            <person name="Lind A.E."/>
            <person name="van Eijk R."/>
            <person name="Schleper C."/>
            <person name="Guy L."/>
            <person name="Ettema T.J."/>
        </authorList>
    </citation>
    <scope>NUCLEOTIDE SEQUENCE</scope>
</reference>
<dbReference type="EMBL" id="LAZR01020418">
    <property type="protein sequence ID" value="KKL88950.1"/>
    <property type="molecule type" value="Genomic_DNA"/>
</dbReference>
<accession>A0A0F9I567</accession>